<dbReference type="RefSeq" id="WP_390222796.1">
    <property type="nucleotide sequence ID" value="NZ_JBHTAA010000005.1"/>
</dbReference>
<organism evidence="2 3">
    <name type="scientific">Haloferax namakaokahaiae</name>
    <dbReference type="NCBI Taxonomy" id="1748331"/>
    <lineage>
        <taxon>Archaea</taxon>
        <taxon>Methanobacteriati</taxon>
        <taxon>Methanobacteriota</taxon>
        <taxon>Stenosarchaea group</taxon>
        <taxon>Halobacteria</taxon>
        <taxon>Halobacteriales</taxon>
        <taxon>Haloferacaceae</taxon>
        <taxon>Haloferax</taxon>
    </lineage>
</organism>
<dbReference type="AlphaFoldDB" id="A0ABD5ZDU1"/>
<evidence type="ECO:0000256" key="1">
    <source>
        <dbReference type="SAM" id="MobiDB-lite"/>
    </source>
</evidence>
<accession>A0ABD5ZDU1</accession>
<evidence type="ECO:0000313" key="3">
    <source>
        <dbReference type="Proteomes" id="UP001596481"/>
    </source>
</evidence>
<feature type="compositionally biased region" description="Basic and acidic residues" evidence="1">
    <location>
        <begin position="1"/>
        <end position="17"/>
    </location>
</feature>
<keyword evidence="3" id="KW-1185">Reference proteome</keyword>
<reference evidence="2 3" key="1">
    <citation type="journal article" date="2019" name="Int. J. Syst. Evol. Microbiol.">
        <title>The Global Catalogue of Microorganisms (GCM) 10K type strain sequencing project: providing services to taxonomists for standard genome sequencing and annotation.</title>
        <authorList>
            <consortium name="The Broad Institute Genomics Platform"/>
            <consortium name="The Broad Institute Genome Sequencing Center for Infectious Disease"/>
            <person name="Wu L."/>
            <person name="Ma J."/>
        </authorList>
    </citation>
    <scope>NUCLEOTIDE SEQUENCE [LARGE SCALE GENOMIC DNA]</scope>
    <source>
        <strain evidence="2 3">DSM 29988</strain>
    </source>
</reference>
<gene>
    <name evidence="2" type="ORF">ACFQJC_08015</name>
</gene>
<dbReference type="EMBL" id="JBHTAA010000005">
    <property type="protein sequence ID" value="MFC7203454.1"/>
    <property type="molecule type" value="Genomic_DNA"/>
</dbReference>
<comment type="caution">
    <text evidence="2">The sequence shown here is derived from an EMBL/GenBank/DDBJ whole genome shotgun (WGS) entry which is preliminary data.</text>
</comment>
<proteinExistence type="predicted"/>
<evidence type="ECO:0000313" key="2">
    <source>
        <dbReference type="EMBL" id="MFC7203454.1"/>
    </source>
</evidence>
<protein>
    <recommendedName>
        <fullName evidence="4">Small CPxCG-related zinc finger protein</fullName>
    </recommendedName>
</protein>
<sequence length="83" mass="9080">MVTDTHTGDTEHVHEATEEMELTECPECGEPIRGADDVVRGKSVPTIEGLRKRNVTIGVKQTDLFMCKSCGAVLGVRRPKPTD</sequence>
<dbReference type="Proteomes" id="UP001596481">
    <property type="component" value="Unassembled WGS sequence"/>
</dbReference>
<feature type="region of interest" description="Disordered" evidence="1">
    <location>
        <begin position="1"/>
        <end position="22"/>
    </location>
</feature>
<name>A0ABD5ZDU1_9EURY</name>
<evidence type="ECO:0008006" key="4">
    <source>
        <dbReference type="Google" id="ProtNLM"/>
    </source>
</evidence>